<dbReference type="PANTHER" id="PTHR43102">
    <property type="entry name" value="SLR1143 PROTEIN"/>
    <property type="match status" value="1"/>
</dbReference>
<dbReference type="CDD" id="cd01949">
    <property type="entry name" value="GGDEF"/>
    <property type="match status" value="1"/>
</dbReference>
<organism evidence="2 3">
    <name type="scientific">Shewanella litorisediminis</name>
    <dbReference type="NCBI Taxonomy" id="1173586"/>
    <lineage>
        <taxon>Bacteria</taxon>
        <taxon>Pseudomonadati</taxon>
        <taxon>Pseudomonadota</taxon>
        <taxon>Gammaproteobacteria</taxon>
        <taxon>Alteromonadales</taxon>
        <taxon>Shewanellaceae</taxon>
        <taxon>Shewanella</taxon>
    </lineage>
</organism>
<dbReference type="SMART" id="SM00065">
    <property type="entry name" value="GAF"/>
    <property type="match status" value="1"/>
</dbReference>
<dbReference type="Gene3D" id="3.30.70.270">
    <property type="match status" value="1"/>
</dbReference>
<sequence>MLKASIPVDETERLNALYRLEILDTKTEERFDRITRLARRLFDVPICLISLVDKDRQWFKSCVGLDACQTARDISFCSHTILQSDIFVVEDTFEDPRFVDNPLVTETPHIRFYAGYPLTLSNGFRVGTLCILDTRPRHFDEESLKDLQDLGQMVVSELESHQTATLDPLTGLSNLRGFERLGRQCLLKCERYQQDATLMFFDLDHFKDINDRFGHQEGNEALKAFAGLLLESFREYDVVARLGGDEFAAVISHDKMLSPAIGIIHRLRQTLAAHNISRAIGYQIEFSCGCARFDGQSPLELDVLLKQADTQMYREKQHKQRND</sequence>
<dbReference type="SUPFAM" id="SSF55781">
    <property type="entry name" value="GAF domain-like"/>
    <property type="match status" value="1"/>
</dbReference>
<dbReference type="PANTHER" id="PTHR43102:SF2">
    <property type="entry name" value="GAF DOMAIN-CONTAINING PROTEIN"/>
    <property type="match status" value="1"/>
</dbReference>
<proteinExistence type="predicted"/>
<dbReference type="InterPro" id="IPR029787">
    <property type="entry name" value="Nucleotide_cyclase"/>
</dbReference>
<dbReference type="InterPro" id="IPR003018">
    <property type="entry name" value="GAF"/>
</dbReference>
<dbReference type="PROSITE" id="PS50887">
    <property type="entry name" value="GGDEF"/>
    <property type="match status" value="1"/>
</dbReference>
<dbReference type="InterPro" id="IPR000160">
    <property type="entry name" value="GGDEF_dom"/>
</dbReference>
<protein>
    <submittedName>
        <fullName evidence="2">Sensor domain-containing diguanylate cyclase</fullName>
    </submittedName>
</protein>
<evidence type="ECO:0000313" key="3">
    <source>
        <dbReference type="Proteomes" id="UP000596252"/>
    </source>
</evidence>
<dbReference type="Gene3D" id="3.30.450.40">
    <property type="match status" value="1"/>
</dbReference>
<dbReference type="SUPFAM" id="SSF55073">
    <property type="entry name" value="Nucleotide cyclase"/>
    <property type="match status" value="1"/>
</dbReference>
<gene>
    <name evidence="2" type="ORF">JQC75_09970</name>
</gene>
<evidence type="ECO:0000313" key="2">
    <source>
        <dbReference type="EMBL" id="QRH00237.1"/>
    </source>
</evidence>
<name>A0ABX7FYX4_9GAMM</name>
<dbReference type="InterPro" id="IPR043128">
    <property type="entry name" value="Rev_trsase/Diguanyl_cyclase"/>
</dbReference>
<dbReference type="InterPro" id="IPR029016">
    <property type="entry name" value="GAF-like_dom_sf"/>
</dbReference>
<dbReference type="NCBIfam" id="TIGR00254">
    <property type="entry name" value="GGDEF"/>
    <property type="match status" value="1"/>
</dbReference>
<dbReference type="EMBL" id="CP069213">
    <property type="protein sequence ID" value="QRH00237.1"/>
    <property type="molecule type" value="Genomic_DNA"/>
</dbReference>
<dbReference type="Proteomes" id="UP000596252">
    <property type="component" value="Chromosome"/>
</dbReference>
<keyword evidence="3" id="KW-1185">Reference proteome</keyword>
<reference evidence="2 3" key="1">
    <citation type="journal article" date="2012" name="Antonie Van Leeuwenhoek">
        <title>Shewanella litorisediminis sp. nov., a gammaproteobacterium isolated from a tidal flat sediment.</title>
        <authorList>
            <person name="Lee M.H."/>
            <person name="Yoon J.H."/>
        </authorList>
    </citation>
    <scope>NUCLEOTIDE SEQUENCE [LARGE SCALE GENOMIC DNA]</scope>
    <source>
        <strain evidence="2 3">SMK1-12</strain>
    </source>
</reference>
<accession>A0ABX7FYX4</accession>
<dbReference type="Pfam" id="PF01590">
    <property type="entry name" value="GAF"/>
    <property type="match status" value="1"/>
</dbReference>
<evidence type="ECO:0000259" key="1">
    <source>
        <dbReference type="PROSITE" id="PS50887"/>
    </source>
</evidence>
<dbReference type="RefSeq" id="WP_203323974.1">
    <property type="nucleotide sequence ID" value="NZ_CP069213.1"/>
</dbReference>
<feature type="domain" description="GGDEF" evidence="1">
    <location>
        <begin position="194"/>
        <end position="323"/>
    </location>
</feature>
<dbReference type="Pfam" id="PF00990">
    <property type="entry name" value="GGDEF"/>
    <property type="match status" value="1"/>
</dbReference>
<dbReference type="SMART" id="SM00267">
    <property type="entry name" value="GGDEF"/>
    <property type="match status" value="1"/>
</dbReference>